<reference evidence="11" key="2">
    <citation type="submission" date="2020-04" db="EMBL/GenBank/DDBJ databases">
        <authorList>
            <consortium name="NCBI Genome Project"/>
        </authorList>
    </citation>
    <scope>NUCLEOTIDE SEQUENCE</scope>
    <source>
        <strain evidence="11">CBS 781.70</strain>
    </source>
</reference>
<keyword evidence="3" id="KW-0285">Flavoprotein</keyword>
<feature type="signal peptide" evidence="7">
    <location>
        <begin position="1"/>
        <end position="19"/>
    </location>
</feature>
<dbReference type="Pfam" id="PF01565">
    <property type="entry name" value="FAD_binding_4"/>
    <property type="match status" value="1"/>
</dbReference>
<evidence type="ECO:0000256" key="5">
    <source>
        <dbReference type="ARBA" id="ARBA00023002"/>
    </source>
</evidence>
<dbReference type="PANTHER" id="PTHR42973:SF39">
    <property type="entry name" value="FAD-BINDING PCMH-TYPE DOMAIN-CONTAINING PROTEIN"/>
    <property type="match status" value="1"/>
</dbReference>
<evidence type="ECO:0000256" key="6">
    <source>
        <dbReference type="SAM" id="MobiDB-lite"/>
    </source>
</evidence>
<dbReference type="PANTHER" id="PTHR42973">
    <property type="entry name" value="BINDING OXIDOREDUCTASE, PUTATIVE (AFU_ORTHOLOGUE AFUA_1G17690)-RELATED"/>
    <property type="match status" value="1"/>
</dbReference>
<dbReference type="GO" id="GO:0016491">
    <property type="term" value="F:oxidoreductase activity"/>
    <property type="evidence" value="ECO:0007669"/>
    <property type="project" value="UniProtKB-KW"/>
</dbReference>
<accession>A0A6G1FWH1</accession>
<comment type="similarity">
    <text evidence="2">Belongs to the oxygen-dependent FAD-linked oxidoreductase family.</text>
</comment>
<feature type="chain" id="PRO_5044631649" evidence="7">
    <location>
        <begin position="20"/>
        <end position="718"/>
    </location>
</feature>
<comment type="cofactor">
    <cofactor evidence="1">
        <name>FAD</name>
        <dbReference type="ChEBI" id="CHEBI:57692"/>
    </cofactor>
</comment>
<evidence type="ECO:0000313" key="11">
    <source>
        <dbReference type="RefSeq" id="XP_033531661.1"/>
    </source>
</evidence>
<evidence type="ECO:0000313" key="9">
    <source>
        <dbReference type="EMBL" id="KAF1810030.1"/>
    </source>
</evidence>
<dbReference type="OrthoDB" id="9983560at2759"/>
<dbReference type="InterPro" id="IPR006094">
    <property type="entry name" value="Oxid_FAD_bind_N"/>
</dbReference>
<dbReference type="InterPro" id="IPR012951">
    <property type="entry name" value="BBE"/>
</dbReference>
<dbReference type="EMBL" id="ML975168">
    <property type="protein sequence ID" value="KAF1810030.1"/>
    <property type="molecule type" value="Genomic_DNA"/>
</dbReference>
<dbReference type="RefSeq" id="XP_033531661.1">
    <property type="nucleotide sequence ID" value="XM_033678226.1"/>
</dbReference>
<evidence type="ECO:0000313" key="10">
    <source>
        <dbReference type="Proteomes" id="UP000504638"/>
    </source>
</evidence>
<dbReference type="Gene3D" id="3.30.465.10">
    <property type="match status" value="2"/>
</dbReference>
<gene>
    <name evidence="9 11" type="ORF">P152DRAFT_451414</name>
</gene>
<dbReference type="GO" id="GO:0071949">
    <property type="term" value="F:FAD binding"/>
    <property type="evidence" value="ECO:0007669"/>
    <property type="project" value="InterPro"/>
</dbReference>
<evidence type="ECO:0000259" key="8">
    <source>
        <dbReference type="PROSITE" id="PS51387"/>
    </source>
</evidence>
<evidence type="ECO:0000256" key="3">
    <source>
        <dbReference type="ARBA" id="ARBA00022630"/>
    </source>
</evidence>
<keyword evidence="7" id="KW-0732">Signal</keyword>
<feature type="domain" description="FAD-binding PCMH-type" evidence="8">
    <location>
        <begin position="70"/>
        <end position="266"/>
    </location>
</feature>
<protein>
    <submittedName>
        <fullName evidence="9 11">FAD-binding domain-containing protein</fullName>
    </submittedName>
</protein>
<dbReference type="InterPro" id="IPR016166">
    <property type="entry name" value="FAD-bd_PCMH"/>
</dbReference>
<sequence length="718" mass="77602">MKGVTSLLSFVLYAGLCIADPAPMPPIPDKVLTPNSSNAPAGCKLLASDAGFPSNETVKAALPNAIFKQWGTKGPDWVVQAKTVQDVQAGVNFSAQHNVRLTVITKGHDFMARADARSGLRIDMSQFNENTVFATSWKCGDVLTPGASVNKITPVPGEQAVARVSASMYHEKFYEEASQSGLFTMGAQHGGVSTIGGWAQGGGHNPFSREYGMMVDQILEFEVVTADGKFQKVSECNNPELFWALRGGGGSTFGVVTAATVKVYPTIPIGVARFFVNSTTPKLWDAVAYFLQQGPTVRDQYGAQGYFYVYHNAFESVLHFPAQYATEANMKAGFEPLKAKMDELAGATAQPIKYYTYKTYKDWYAAEQGNHDMEHSGTKWLSWYDGSDGSAPGQAEAMENPLKIIPWAIKNPQTPAKRSIWPRYHAKRDEVVPGKAMRPMSRTYLDSRLLTAQHVRSVSQDQLAKIMNNTLPGITNNHIRGFLLGGNIQAKPAANAMGLNPAWRTMTYHIIVNAVPGDIRHDYDVSAMKTAFPTAGAYLNEASPDSPDWKRAYFGSNYARLEQLKKKYDPKNVLWCSPCVGADFLSYDDERICPARVTIGQRPPPSTLPNKDSLTGIASLPSVPGIANPLMPYIQQYLTNGVIPDPIPDFSGGSGGHHGEEEGEMPGGHDHGAPVETTSAAGGHDHGAPVATTAVLPPTTTAAGEHGHEDTSGDHAHG</sequence>
<reference evidence="11" key="3">
    <citation type="submission" date="2025-04" db="UniProtKB">
        <authorList>
            <consortium name="RefSeq"/>
        </authorList>
    </citation>
    <scope>IDENTIFICATION</scope>
    <source>
        <strain evidence="11">CBS 781.70</strain>
    </source>
</reference>
<keyword evidence="4" id="KW-0274">FAD</keyword>
<evidence type="ECO:0000256" key="4">
    <source>
        <dbReference type="ARBA" id="ARBA00022827"/>
    </source>
</evidence>
<proteinExistence type="inferred from homology"/>
<dbReference type="Proteomes" id="UP000504638">
    <property type="component" value="Unplaced"/>
</dbReference>
<dbReference type="InterPro" id="IPR036318">
    <property type="entry name" value="FAD-bd_PCMH-like_sf"/>
</dbReference>
<organism evidence="9">
    <name type="scientific">Eremomyces bilateralis CBS 781.70</name>
    <dbReference type="NCBI Taxonomy" id="1392243"/>
    <lineage>
        <taxon>Eukaryota</taxon>
        <taxon>Fungi</taxon>
        <taxon>Dikarya</taxon>
        <taxon>Ascomycota</taxon>
        <taxon>Pezizomycotina</taxon>
        <taxon>Dothideomycetes</taxon>
        <taxon>Dothideomycetes incertae sedis</taxon>
        <taxon>Eremomycetales</taxon>
        <taxon>Eremomycetaceae</taxon>
        <taxon>Eremomyces</taxon>
    </lineage>
</organism>
<evidence type="ECO:0000256" key="7">
    <source>
        <dbReference type="SAM" id="SignalP"/>
    </source>
</evidence>
<keyword evidence="10" id="KW-1185">Reference proteome</keyword>
<feature type="region of interest" description="Disordered" evidence="6">
    <location>
        <begin position="699"/>
        <end position="718"/>
    </location>
</feature>
<evidence type="ECO:0000256" key="2">
    <source>
        <dbReference type="ARBA" id="ARBA00005466"/>
    </source>
</evidence>
<dbReference type="InterPro" id="IPR050416">
    <property type="entry name" value="FAD-linked_Oxidoreductase"/>
</dbReference>
<dbReference type="PROSITE" id="PS51387">
    <property type="entry name" value="FAD_PCMH"/>
    <property type="match status" value="1"/>
</dbReference>
<name>A0A6G1FWH1_9PEZI</name>
<reference evidence="9 11" key="1">
    <citation type="submission" date="2020-01" db="EMBL/GenBank/DDBJ databases">
        <authorList>
            <consortium name="DOE Joint Genome Institute"/>
            <person name="Haridas S."/>
            <person name="Albert R."/>
            <person name="Binder M."/>
            <person name="Bloem J."/>
            <person name="Labutti K."/>
            <person name="Salamov A."/>
            <person name="Andreopoulos B."/>
            <person name="Baker S.E."/>
            <person name="Barry K."/>
            <person name="Bills G."/>
            <person name="Bluhm B.H."/>
            <person name="Cannon C."/>
            <person name="Castanera R."/>
            <person name="Culley D.E."/>
            <person name="Daum C."/>
            <person name="Ezra D."/>
            <person name="Gonzalez J.B."/>
            <person name="Henrissat B."/>
            <person name="Kuo A."/>
            <person name="Liang C."/>
            <person name="Lipzen A."/>
            <person name="Lutzoni F."/>
            <person name="Magnuson J."/>
            <person name="Mondo S."/>
            <person name="Nolan M."/>
            <person name="Ohm R."/>
            <person name="Pangilinan J."/>
            <person name="Park H.-J."/>
            <person name="Ramirez L."/>
            <person name="Alfaro M."/>
            <person name="Sun H."/>
            <person name="Tritt A."/>
            <person name="Yoshinaga Y."/>
            <person name="Zwiers L.-H."/>
            <person name="Turgeon B.G."/>
            <person name="Goodwin S.B."/>
            <person name="Spatafora J.W."/>
            <person name="Crous P.W."/>
            <person name="Grigoriev I.V."/>
        </authorList>
    </citation>
    <scope>NUCLEOTIDE SEQUENCE</scope>
    <source>
        <strain evidence="9 11">CBS 781.70</strain>
    </source>
</reference>
<feature type="region of interest" description="Disordered" evidence="6">
    <location>
        <begin position="648"/>
        <end position="692"/>
    </location>
</feature>
<feature type="compositionally biased region" description="Basic and acidic residues" evidence="6">
    <location>
        <begin position="705"/>
        <end position="718"/>
    </location>
</feature>
<dbReference type="InterPro" id="IPR016169">
    <property type="entry name" value="FAD-bd_PCMH_sub2"/>
</dbReference>
<dbReference type="Pfam" id="PF08031">
    <property type="entry name" value="BBE"/>
    <property type="match status" value="1"/>
</dbReference>
<dbReference type="GeneID" id="54418796"/>
<dbReference type="SUPFAM" id="SSF56176">
    <property type="entry name" value="FAD-binding/transporter-associated domain-like"/>
    <property type="match status" value="1"/>
</dbReference>
<dbReference type="AlphaFoldDB" id="A0A6G1FWH1"/>
<keyword evidence="5" id="KW-0560">Oxidoreductase</keyword>
<evidence type="ECO:0000256" key="1">
    <source>
        <dbReference type="ARBA" id="ARBA00001974"/>
    </source>
</evidence>